<dbReference type="Pfam" id="PF03009">
    <property type="entry name" value="GDPD"/>
    <property type="match status" value="1"/>
</dbReference>
<dbReference type="RefSeq" id="WP_092986203.1">
    <property type="nucleotide sequence ID" value="NZ_FNFY01000011.1"/>
</dbReference>
<dbReference type="SUPFAM" id="SSF51695">
    <property type="entry name" value="PLC-like phosphodiesterases"/>
    <property type="match status" value="1"/>
</dbReference>
<organism evidence="2 3">
    <name type="scientific">Lacicoccus qingdaonensis</name>
    <dbReference type="NCBI Taxonomy" id="576118"/>
    <lineage>
        <taxon>Bacteria</taxon>
        <taxon>Bacillati</taxon>
        <taxon>Bacillota</taxon>
        <taxon>Bacilli</taxon>
        <taxon>Bacillales</taxon>
        <taxon>Salinicoccaceae</taxon>
        <taxon>Lacicoccus</taxon>
    </lineage>
</organism>
<dbReference type="PANTHER" id="PTHR46211:SF1">
    <property type="entry name" value="GLYCEROPHOSPHODIESTER PHOSPHODIESTERASE, CYTOPLASMIC"/>
    <property type="match status" value="1"/>
</dbReference>
<reference evidence="3" key="1">
    <citation type="submission" date="2016-10" db="EMBL/GenBank/DDBJ databases">
        <authorList>
            <person name="Varghese N."/>
            <person name="Submissions S."/>
        </authorList>
    </citation>
    <scope>NUCLEOTIDE SEQUENCE [LARGE SCALE GENOMIC DNA]</scope>
    <source>
        <strain evidence="3">CGMCC 1.8895</strain>
    </source>
</reference>
<dbReference type="Proteomes" id="UP000199008">
    <property type="component" value="Unassembled WGS sequence"/>
</dbReference>
<evidence type="ECO:0000313" key="2">
    <source>
        <dbReference type="EMBL" id="SDK84402.1"/>
    </source>
</evidence>
<protein>
    <submittedName>
        <fullName evidence="2">Glycerophosphoryl diester phosphodiesterase</fullName>
    </submittedName>
</protein>
<keyword evidence="3" id="KW-1185">Reference proteome</keyword>
<dbReference type="Gene3D" id="3.20.20.190">
    <property type="entry name" value="Phosphatidylinositol (PI) phosphodiesterase"/>
    <property type="match status" value="1"/>
</dbReference>
<dbReference type="AlphaFoldDB" id="A0A1G9F7P2"/>
<dbReference type="PROSITE" id="PS51704">
    <property type="entry name" value="GP_PDE"/>
    <property type="match status" value="1"/>
</dbReference>
<dbReference type="OrthoDB" id="384721at2"/>
<dbReference type="EMBL" id="FNFY01000011">
    <property type="protein sequence ID" value="SDK84402.1"/>
    <property type="molecule type" value="Genomic_DNA"/>
</dbReference>
<name>A0A1G9F7P2_9BACL</name>
<dbReference type="InterPro" id="IPR017946">
    <property type="entry name" value="PLC-like_Pdiesterase_TIM-brl"/>
</dbReference>
<accession>A0A1G9F7P2</accession>
<evidence type="ECO:0000313" key="3">
    <source>
        <dbReference type="Proteomes" id="UP000199008"/>
    </source>
</evidence>
<dbReference type="CDD" id="cd08563">
    <property type="entry name" value="GDPD_TtGDE_like"/>
    <property type="match status" value="1"/>
</dbReference>
<dbReference type="PANTHER" id="PTHR46211">
    <property type="entry name" value="GLYCEROPHOSPHORYL DIESTER PHOSPHODIESTERASE"/>
    <property type="match status" value="1"/>
</dbReference>
<dbReference type="GO" id="GO:0006629">
    <property type="term" value="P:lipid metabolic process"/>
    <property type="evidence" value="ECO:0007669"/>
    <property type="project" value="InterPro"/>
</dbReference>
<sequence length="247" mass="28608">MPTTKIFGHRGAMGHYPENTMLGFNKAQEMGADGIEIDVHLTKDKQVVVMHDENVDRTTTGKGLIKDWKIFELKKVSTGMKFKKLPKYNDTWHKERVPELFEVLALVANNDMVINIELKTDVHDYPGIEREVHHVVASHGMKERVVFSSFNLETLKRLKKHDSNVRVAYLTNELPENYEEMIDKYDLEAIHLNVKSALENIELMKEKGIFFRIWTVNDREQMQQLINAGVRGIITDYPDTALDIKEQ</sequence>
<evidence type="ECO:0000259" key="1">
    <source>
        <dbReference type="PROSITE" id="PS51704"/>
    </source>
</evidence>
<dbReference type="InterPro" id="IPR030395">
    <property type="entry name" value="GP_PDE_dom"/>
</dbReference>
<gene>
    <name evidence="2" type="ORF">SAMN05216216_11119</name>
</gene>
<dbReference type="STRING" id="576118.SAMN05216216_11119"/>
<feature type="domain" description="GP-PDE" evidence="1">
    <location>
        <begin position="4"/>
        <end position="245"/>
    </location>
</feature>
<dbReference type="GO" id="GO:0008081">
    <property type="term" value="F:phosphoric diester hydrolase activity"/>
    <property type="evidence" value="ECO:0007669"/>
    <property type="project" value="InterPro"/>
</dbReference>
<proteinExistence type="predicted"/>